<dbReference type="PANTHER" id="PTHR21532:SF0">
    <property type="entry name" value="CILIA- AND FLAGELLA-ASSOCIATED PROTEIN 36"/>
    <property type="match status" value="1"/>
</dbReference>
<proteinExistence type="inferred from homology"/>
<dbReference type="InterPro" id="IPR023379">
    <property type="entry name" value="BART_dom"/>
</dbReference>
<comment type="similarity">
    <text evidence="3">Belongs to the CFAP36 family.</text>
</comment>
<evidence type="ECO:0000313" key="11">
    <source>
        <dbReference type="EMBL" id="KAJ0390221.1"/>
    </source>
</evidence>
<gene>
    <name evidence="11" type="ORF">P43SY_010520</name>
</gene>
<dbReference type="GO" id="GO:0097546">
    <property type="term" value="C:ciliary base"/>
    <property type="evidence" value="ECO:0007669"/>
    <property type="project" value="TreeGrafter"/>
</dbReference>
<keyword evidence="7" id="KW-0969">Cilium</keyword>
<evidence type="ECO:0000256" key="4">
    <source>
        <dbReference type="ARBA" id="ARBA00021815"/>
    </source>
</evidence>
<accession>A0AAD5Q2N8</accession>
<organism evidence="11 12">
    <name type="scientific">Pythium insidiosum</name>
    <name type="common">Pythiosis disease agent</name>
    <dbReference type="NCBI Taxonomy" id="114742"/>
    <lineage>
        <taxon>Eukaryota</taxon>
        <taxon>Sar</taxon>
        <taxon>Stramenopiles</taxon>
        <taxon>Oomycota</taxon>
        <taxon>Peronosporomycetes</taxon>
        <taxon>Pythiales</taxon>
        <taxon>Pythiaceae</taxon>
        <taxon>Pythium</taxon>
    </lineage>
</organism>
<evidence type="ECO:0000256" key="3">
    <source>
        <dbReference type="ARBA" id="ARBA00007460"/>
    </source>
</evidence>
<keyword evidence="8" id="KW-0966">Cell projection</keyword>
<evidence type="ECO:0000256" key="5">
    <source>
        <dbReference type="ARBA" id="ARBA00022490"/>
    </source>
</evidence>
<evidence type="ECO:0000256" key="9">
    <source>
        <dbReference type="ARBA" id="ARBA00031593"/>
    </source>
</evidence>
<dbReference type="GO" id="GO:0005930">
    <property type="term" value="C:axoneme"/>
    <property type="evidence" value="ECO:0007669"/>
    <property type="project" value="TreeGrafter"/>
</dbReference>
<dbReference type="InterPro" id="IPR038888">
    <property type="entry name" value="CFAP36"/>
</dbReference>
<keyword evidence="12" id="KW-1185">Reference proteome</keyword>
<dbReference type="AlphaFoldDB" id="A0AAD5Q2N8"/>
<keyword evidence="6" id="KW-0175">Coiled coil</keyword>
<protein>
    <recommendedName>
        <fullName evidence="4">Cilia- and flagella-associated protein 36</fullName>
    </recommendedName>
    <alternativeName>
        <fullName evidence="9">Coiled-coil domain-containing protein 104</fullName>
    </alternativeName>
</protein>
<reference evidence="11" key="1">
    <citation type="submission" date="2021-12" db="EMBL/GenBank/DDBJ databases">
        <title>Prjna785345.</title>
        <authorList>
            <person name="Rujirawat T."/>
            <person name="Krajaejun T."/>
        </authorList>
    </citation>
    <scope>NUCLEOTIDE SEQUENCE</scope>
    <source>
        <strain evidence="11">Pi057C3</strain>
    </source>
</reference>
<evidence type="ECO:0000256" key="6">
    <source>
        <dbReference type="ARBA" id="ARBA00023054"/>
    </source>
</evidence>
<dbReference type="EMBL" id="JAKCXM010002430">
    <property type="protein sequence ID" value="KAJ0390221.1"/>
    <property type="molecule type" value="Genomic_DNA"/>
</dbReference>
<evidence type="ECO:0000259" key="10">
    <source>
        <dbReference type="Pfam" id="PF11527"/>
    </source>
</evidence>
<evidence type="ECO:0000256" key="2">
    <source>
        <dbReference type="ARBA" id="ARBA00004496"/>
    </source>
</evidence>
<name>A0AAD5Q2N8_PYTIN</name>
<dbReference type="InterPro" id="IPR042541">
    <property type="entry name" value="BART_sf"/>
</dbReference>
<sequence length="130" mass="14738">MPREHKAEEKGDDGADLSARDVKLQAAAGAKGRDADVDADDDDDGEWLVRRVIQYFFDDDAFAGTFERFAEDNCHVFDLDSDEMKLEYTTIYNRFQSLFESKIEDYIVAQGATVSQFYESSLRPPTLTCS</sequence>
<feature type="domain" description="BART" evidence="10">
    <location>
        <begin position="46"/>
        <end position="120"/>
    </location>
</feature>
<dbReference type="PANTHER" id="PTHR21532">
    <property type="entry name" value="PHOSPHODIESTERASE HL"/>
    <property type="match status" value="1"/>
</dbReference>
<evidence type="ECO:0000313" key="12">
    <source>
        <dbReference type="Proteomes" id="UP001209570"/>
    </source>
</evidence>
<keyword evidence="5" id="KW-0963">Cytoplasm</keyword>
<comment type="subcellular location">
    <subcellularLocation>
        <location evidence="1">Cell projection</location>
        <location evidence="1">Cilium</location>
    </subcellularLocation>
    <subcellularLocation>
        <location evidence="2">Cytoplasm</location>
    </subcellularLocation>
</comment>
<dbReference type="Proteomes" id="UP001209570">
    <property type="component" value="Unassembled WGS sequence"/>
</dbReference>
<evidence type="ECO:0000256" key="8">
    <source>
        <dbReference type="ARBA" id="ARBA00023273"/>
    </source>
</evidence>
<dbReference type="Gene3D" id="1.20.1520.10">
    <property type="entry name" value="ADP-ribosylation factor-like 2-binding protein, domain"/>
    <property type="match status" value="1"/>
</dbReference>
<evidence type="ECO:0000256" key="7">
    <source>
        <dbReference type="ARBA" id="ARBA00023069"/>
    </source>
</evidence>
<evidence type="ECO:0000256" key="1">
    <source>
        <dbReference type="ARBA" id="ARBA00004138"/>
    </source>
</evidence>
<comment type="caution">
    <text evidence="11">The sequence shown here is derived from an EMBL/GenBank/DDBJ whole genome shotgun (WGS) entry which is preliminary data.</text>
</comment>
<dbReference type="Pfam" id="PF11527">
    <property type="entry name" value="ARL2_Bind_BART"/>
    <property type="match status" value="1"/>
</dbReference>